<organism evidence="1 2">
    <name type="scientific">Alkalicella caledoniensis</name>
    <dbReference type="NCBI Taxonomy" id="2731377"/>
    <lineage>
        <taxon>Bacteria</taxon>
        <taxon>Bacillati</taxon>
        <taxon>Bacillota</taxon>
        <taxon>Clostridia</taxon>
        <taxon>Eubacteriales</taxon>
        <taxon>Proteinivoracaceae</taxon>
        <taxon>Alkalicella</taxon>
    </lineage>
</organism>
<dbReference type="KEGG" id="acae:HYG86_06320"/>
<dbReference type="EMBL" id="CP058559">
    <property type="protein sequence ID" value="QNO14413.1"/>
    <property type="molecule type" value="Genomic_DNA"/>
</dbReference>
<dbReference type="InterPro" id="IPR023842">
    <property type="entry name" value="Bacillithiol_biosynth_BshB1"/>
</dbReference>
<gene>
    <name evidence="1" type="primary">bshB1</name>
    <name evidence="1" type="ORF">HYG86_06320</name>
</gene>
<accession>A0A7G9W6V1</accession>
<dbReference type="Proteomes" id="UP000516160">
    <property type="component" value="Chromosome"/>
</dbReference>
<dbReference type="Gene3D" id="3.40.50.10320">
    <property type="entry name" value="LmbE-like"/>
    <property type="match status" value="1"/>
</dbReference>
<proteinExistence type="predicted"/>
<dbReference type="SUPFAM" id="SSF102588">
    <property type="entry name" value="LmbE-like"/>
    <property type="match status" value="1"/>
</dbReference>
<dbReference type="NCBIfam" id="TIGR04001">
    <property type="entry name" value="thiol_BshB1"/>
    <property type="match status" value="1"/>
</dbReference>
<sequence length="231" mass="25915">MIDIMAIGAHPDDVEIGVGGILANYKNTDVKTMIVDLTRGEMGTNGTPEIRRGEGLKAAEILGAKRVVVGLPDGKIQVDEESLIKVIEVIREYRPKIILTHFNDDTQHPDHQNGSKLVTQAATLAGLRKYPAQGERFRPQKIFQFFAPRFIQPSFIIDISSSFETKMEALRAHESQFLSRESGFTTNVNRFDIFDRIETSAKYYGQMIGAKYGEALFYKGVLSFDNILNIK</sequence>
<dbReference type="GO" id="GO:0071793">
    <property type="term" value="P:bacillithiol biosynthetic process"/>
    <property type="evidence" value="ECO:0007669"/>
    <property type="project" value="InterPro"/>
</dbReference>
<protein>
    <submittedName>
        <fullName evidence="1">Bacillithiol biosynthesis deacetylase BshB1</fullName>
    </submittedName>
</protein>
<dbReference type="InterPro" id="IPR003737">
    <property type="entry name" value="GlcNAc_PI_deacetylase-related"/>
</dbReference>
<dbReference type="InterPro" id="IPR024078">
    <property type="entry name" value="LmbE-like_dom_sf"/>
</dbReference>
<dbReference type="GO" id="GO:0016811">
    <property type="term" value="F:hydrolase activity, acting on carbon-nitrogen (but not peptide) bonds, in linear amides"/>
    <property type="evidence" value="ECO:0007669"/>
    <property type="project" value="TreeGrafter"/>
</dbReference>
<name>A0A7G9W6V1_ALKCA</name>
<dbReference type="PANTHER" id="PTHR12993:SF30">
    <property type="entry name" value="N-ACETYL-ALPHA-D-GLUCOSAMINYL L-MALATE DEACETYLASE 1"/>
    <property type="match status" value="1"/>
</dbReference>
<evidence type="ECO:0000313" key="1">
    <source>
        <dbReference type="EMBL" id="QNO14413.1"/>
    </source>
</evidence>
<dbReference type="PANTHER" id="PTHR12993">
    <property type="entry name" value="N-ACETYLGLUCOSAMINYL-PHOSPHATIDYLINOSITOL DE-N-ACETYLASE-RELATED"/>
    <property type="match status" value="1"/>
</dbReference>
<dbReference type="GO" id="GO:0019213">
    <property type="term" value="F:deacetylase activity"/>
    <property type="evidence" value="ECO:0007669"/>
    <property type="project" value="InterPro"/>
</dbReference>
<keyword evidence="2" id="KW-1185">Reference proteome</keyword>
<dbReference type="AlphaFoldDB" id="A0A7G9W6V1"/>
<evidence type="ECO:0000313" key="2">
    <source>
        <dbReference type="Proteomes" id="UP000516160"/>
    </source>
</evidence>
<dbReference type="Pfam" id="PF02585">
    <property type="entry name" value="PIG-L"/>
    <property type="match status" value="1"/>
</dbReference>
<reference evidence="1 2" key="1">
    <citation type="submission" date="2020-07" db="EMBL/GenBank/DDBJ databases">
        <title>Alkalicella. sp. LB2 genome.</title>
        <authorList>
            <person name="Postec A."/>
            <person name="Quemeneur M."/>
        </authorList>
    </citation>
    <scope>NUCLEOTIDE SEQUENCE [LARGE SCALE GENOMIC DNA]</scope>
    <source>
        <strain evidence="1 2">LB2</strain>
    </source>
</reference>
<dbReference type="RefSeq" id="WP_213168082.1">
    <property type="nucleotide sequence ID" value="NZ_CP058559.1"/>
</dbReference>